<evidence type="ECO:0000256" key="1">
    <source>
        <dbReference type="SAM" id="MobiDB-lite"/>
    </source>
</evidence>
<feature type="region of interest" description="Disordered" evidence="1">
    <location>
        <begin position="1"/>
        <end position="71"/>
    </location>
</feature>
<organism evidence="2 3">
    <name type="scientific">Reticulomyxa filosa</name>
    <dbReference type="NCBI Taxonomy" id="46433"/>
    <lineage>
        <taxon>Eukaryota</taxon>
        <taxon>Sar</taxon>
        <taxon>Rhizaria</taxon>
        <taxon>Retaria</taxon>
        <taxon>Foraminifera</taxon>
        <taxon>Monothalamids</taxon>
        <taxon>Reticulomyxidae</taxon>
        <taxon>Reticulomyxa</taxon>
    </lineage>
</organism>
<sequence length="98" mass="11898">EEEEDNEEEEDKEEQKEKQNDEKRQQTPIVSTKPLVHATKSGKSYREEDEEDVDIDDPEHIQKQEEEEEEKSIQQVQHSFSHVFVEQIYPFFFFFCLF</sequence>
<reference evidence="2 3" key="1">
    <citation type="journal article" date="2013" name="Curr. Biol.">
        <title>The Genome of the Foraminiferan Reticulomyxa filosa.</title>
        <authorList>
            <person name="Glockner G."/>
            <person name="Hulsmann N."/>
            <person name="Schleicher M."/>
            <person name="Noegel A.A."/>
            <person name="Eichinger L."/>
            <person name="Gallinger C."/>
            <person name="Pawlowski J."/>
            <person name="Sierra R."/>
            <person name="Euteneuer U."/>
            <person name="Pillet L."/>
            <person name="Moustafa A."/>
            <person name="Platzer M."/>
            <person name="Groth M."/>
            <person name="Szafranski K."/>
            <person name="Schliwa M."/>
        </authorList>
    </citation>
    <scope>NUCLEOTIDE SEQUENCE [LARGE SCALE GENOMIC DNA]</scope>
</reference>
<accession>X6NUF0</accession>
<keyword evidence="3" id="KW-1185">Reference proteome</keyword>
<feature type="compositionally biased region" description="Acidic residues" evidence="1">
    <location>
        <begin position="1"/>
        <end position="12"/>
    </location>
</feature>
<evidence type="ECO:0000313" key="2">
    <source>
        <dbReference type="EMBL" id="ETO29558.1"/>
    </source>
</evidence>
<feature type="non-terminal residue" evidence="2">
    <location>
        <position position="1"/>
    </location>
</feature>
<evidence type="ECO:0000313" key="3">
    <source>
        <dbReference type="Proteomes" id="UP000023152"/>
    </source>
</evidence>
<comment type="caution">
    <text evidence="2">The sequence shown here is derived from an EMBL/GenBank/DDBJ whole genome shotgun (WGS) entry which is preliminary data.</text>
</comment>
<name>X6NUF0_RETFI</name>
<gene>
    <name evidence="2" type="ORF">RFI_07559</name>
</gene>
<dbReference type="EMBL" id="ASPP01005987">
    <property type="protein sequence ID" value="ETO29558.1"/>
    <property type="molecule type" value="Genomic_DNA"/>
</dbReference>
<proteinExistence type="predicted"/>
<dbReference type="Proteomes" id="UP000023152">
    <property type="component" value="Unassembled WGS sequence"/>
</dbReference>
<dbReference type="AlphaFoldDB" id="X6NUF0"/>
<protein>
    <submittedName>
        <fullName evidence="2">Uncharacterized protein</fullName>
    </submittedName>
</protein>
<feature type="compositionally biased region" description="Basic and acidic residues" evidence="1">
    <location>
        <begin position="13"/>
        <end position="25"/>
    </location>
</feature>
<feature type="compositionally biased region" description="Acidic residues" evidence="1">
    <location>
        <begin position="47"/>
        <end position="57"/>
    </location>
</feature>